<protein>
    <submittedName>
        <fullName evidence="5">Ankyrin repeat domain-containing protein</fullName>
    </submittedName>
</protein>
<keyword evidence="4" id="KW-0732">Signal</keyword>
<dbReference type="PROSITE" id="PS50297">
    <property type="entry name" value="ANK_REP_REGION"/>
    <property type="match status" value="2"/>
</dbReference>
<comment type="caution">
    <text evidence="5">The sequence shown here is derived from an EMBL/GenBank/DDBJ whole genome shotgun (WGS) entry which is preliminary data.</text>
</comment>
<dbReference type="EMBL" id="JBELPZ010000004">
    <property type="protein sequence ID" value="MFL9844008.1"/>
    <property type="molecule type" value="Genomic_DNA"/>
</dbReference>
<dbReference type="InterPro" id="IPR036770">
    <property type="entry name" value="Ankyrin_rpt-contain_sf"/>
</dbReference>
<sequence length="127" mass="13578">MKKTIIYLSLALVAFCNVNLATASTGNLEFGLVKEYKTATPLAVAIAKGDIEAVKKFIEYGVDVNESSNGMTPLMVAARYNQAEIINLLVENGANLKTTDSNGFSALKYAQLSNAEKAVKTIEALEA</sequence>
<dbReference type="Proteomes" id="UP001629156">
    <property type="component" value="Unassembled WGS sequence"/>
</dbReference>
<dbReference type="RefSeq" id="WP_408084257.1">
    <property type="nucleotide sequence ID" value="NZ_JBELPZ010000004.1"/>
</dbReference>
<gene>
    <name evidence="5" type="ORF">ABS766_06215</name>
</gene>
<dbReference type="PANTHER" id="PTHR24171">
    <property type="entry name" value="ANKYRIN REPEAT DOMAIN-CONTAINING PROTEIN 39-RELATED"/>
    <property type="match status" value="1"/>
</dbReference>
<accession>A0ABW8YY71</accession>
<evidence type="ECO:0000313" key="6">
    <source>
        <dbReference type="Proteomes" id="UP001629156"/>
    </source>
</evidence>
<evidence type="ECO:0000256" key="2">
    <source>
        <dbReference type="ARBA" id="ARBA00023043"/>
    </source>
</evidence>
<feature type="chain" id="PRO_5047424909" evidence="4">
    <location>
        <begin position="24"/>
        <end position="127"/>
    </location>
</feature>
<keyword evidence="1" id="KW-0677">Repeat</keyword>
<dbReference type="Gene3D" id="1.25.40.20">
    <property type="entry name" value="Ankyrin repeat-containing domain"/>
    <property type="match status" value="1"/>
</dbReference>
<evidence type="ECO:0000313" key="5">
    <source>
        <dbReference type="EMBL" id="MFL9844008.1"/>
    </source>
</evidence>
<evidence type="ECO:0000256" key="3">
    <source>
        <dbReference type="PROSITE-ProRule" id="PRU00023"/>
    </source>
</evidence>
<keyword evidence="2 3" id="KW-0040">ANK repeat</keyword>
<feature type="repeat" description="ANK" evidence="3">
    <location>
        <begin position="37"/>
        <end position="69"/>
    </location>
</feature>
<evidence type="ECO:0000256" key="1">
    <source>
        <dbReference type="ARBA" id="ARBA00022737"/>
    </source>
</evidence>
<dbReference type="SUPFAM" id="SSF48403">
    <property type="entry name" value="Ankyrin repeat"/>
    <property type="match status" value="1"/>
</dbReference>
<feature type="signal peptide" evidence="4">
    <location>
        <begin position="1"/>
        <end position="23"/>
    </location>
</feature>
<dbReference type="SMART" id="SM00248">
    <property type="entry name" value="ANK"/>
    <property type="match status" value="2"/>
</dbReference>
<proteinExistence type="predicted"/>
<organism evidence="5 6">
    <name type="scientific">Flavobacterium rhizosphaerae</name>
    <dbReference type="NCBI Taxonomy" id="3163298"/>
    <lineage>
        <taxon>Bacteria</taxon>
        <taxon>Pseudomonadati</taxon>
        <taxon>Bacteroidota</taxon>
        <taxon>Flavobacteriia</taxon>
        <taxon>Flavobacteriales</taxon>
        <taxon>Flavobacteriaceae</taxon>
        <taxon>Flavobacterium</taxon>
    </lineage>
</organism>
<dbReference type="PROSITE" id="PS50088">
    <property type="entry name" value="ANK_REPEAT"/>
    <property type="match status" value="2"/>
</dbReference>
<dbReference type="Pfam" id="PF12796">
    <property type="entry name" value="Ank_2"/>
    <property type="match status" value="1"/>
</dbReference>
<reference evidence="5 6" key="1">
    <citation type="submission" date="2024-06" db="EMBL/GenBank/DDBJ databases">
        <authorList>
            <person name="Kaempfer P."/>
            <person name="Viver T."/>
        </authorList>
    </citation>
    <scope>NUCLEOTIDE SEQUENCE [LARGE SCALE GENOMIC DNA]</scope>
    <source>
        <strain evidence="5 6">ST-119</strain>
    </source>
</reference>
<feature type="repeat" description="ANK" evidence="3">
    <location>
        <begin position="69"/>
        <end position="101"/>
    </location>
</feature>
<keyword evidence="6" id="KW-1185">Reference proteome</keyword>
<evidence type="ECO:0000256" key="4">
    <source>
        <dbReference type="SAM" id="SignalP"/>
    </source>
</evidence>
<dbReference type="InterPro" id="IPR002110">
    <property type="entry name" value="Ankyrin_rpt"/>
</dbReference>
<name>A0ABW8YY71_9FLAO</name>